<protein>
    <submittedName>
        <fullName evidence="2">XRE family transcriptional regulator</fullName>
    </submittedName>
</protein>
<name>A0A931B4A7_9ACTN</name>
<sequence>MADVGLTQQGLADLVNAELRACGQRDTVGDRTVRHWLSGKTHWPQPPQRAGLEAVFGCSVTDLGFHPPRRAPVPAVATEDDSVLRRSFLFAVTGTAAGTVAPRSTAIASSRIGMSDVRRLQRQFAEIVADDHRRGGRTSTEYHSLALAEEAIELQQVATATPTVRSALYGTAAAFVSSAMWAAIDSRRFDAAESYRDRAACLASMSGDMGIQFRIWSHAGSLFRLMGRPADAIAANDVARGLPITRRDPLFASLGHARHAAILGMTGDNQAVERALGLAQDALGRTDRETQRPLWLTAFYDQAELDSLSVAAFLACGRYDQAEAHAHQSLARRRTHLRRSNAITNARLARAQLGQGEVDAAVGTAVALLDGEGGRHPRVARALDRFTVTLNSTAPGSTAARTWDDHRHAARKGTA</sequence>
<comment type="caution">
    <text evidence="2">The sequence shown here is derived from an EMBL/GenBank/DDBJ whole genome shotgun (WGS) entry which is preliminary data.</text>
</comment>
<dbReference type="Proteomes" id="UP000657385">
    <property type="component" value="Unassembled WGS sequence"/>
</dbReference>
<dbReference type="EMBL" id="JADPRT010000005">
    <property type="protein sequence ID" value="MBF9069082.1"/>
    <property type="molecule type" value="Genomic_DNA"/>
</dbReference>
<accession>A0A931B4A7</accession>
<dbReference type="InterPro" id="IPR011990">
    <property type="entry name" value="TPR-like_helical_dom_sf"/>
</dbReference>
<evidence type="ECO:0000313" key="2">
    <source>
        <dbReference type="EMBL" id="MBF9069082.1"/>
    </source>
</evidence>
<gene>
    <name evidence="2" type="ORF">I2501_13745</name>
</gene>
<keyword evidence="3" id="KW-1185">Reference proteome</keyword>
<dbReference type="AlphaFoldDB" id="A0A931B4A7"/>
<evidence type="ECO:0000256" key="1">
    <source>
        <dbReference type="SAM" id="MobiDB-lite"/>
    </source>
</evidence>
<evidence type="ECO:0000313" key="3">
    <source>
        <dbReference type="Proteomes" id="UP000657385"/>
    </source>
</evidence>
<dbReference type="Gene3D" id="1.25.40.10">
    <property type="entry name" value="Tetratricopeptide repeat domain"/>
    <property type="match status" value="1"/>
</dbReference>
<proteinExistence type="predicted"/>
<feature type="region of interest" description="Disordered" evidence="1">
    <location>
        <begin position="395"/>
        <end position="415"/>
    </location>
</feature>
<reference evidence="2" key="1">
    <citation type="submission" date="2020-11" db="EMBL/GenBank/DDBJ databases">
        <title>Isolation and identification of active actinomycetes.</title>
        <authorList>
            <person name="Yu B."/>
        </authorList>
    </citation>
    <scope>NUCLEOTIDE SEQUENCE</scope>
    <source>
        <strain evidence="2">NEAU-YB345</strain>
    </source>
</reference>
<organism evidence="2 3">
    <name type="scientific">Streptacidiphilus fuscans</name>
    <dbReference type="NCBI Taxonomy" id="2789292"/>
    <lineage>
        <taxon>Bacteria</taxon>
        <taxon>Bacillati</taxon>
        <taxon>Actinomycetota</taxon>
        <taxon>Actinomycetes</taxon>
        <taxon>Kitasatosporales</taxon>
        <taxon>Streptomycetaceae</taxon>
        <taxon>Streptacidiphilus</taxon>
    </lineage>
</organism>